<dbReference type="Proteomes" id="UP000194360">
    <property type="component" value="Unassembled WGS sequence"/>
</dbReference>
<sequence length="64" mass="7014">MNLSNATKIKLIGDVAPRDVDPGSLAEHNVEPHHGRLGDYSWTETAGETTTRHFAPRSAVVEIF</sequence>
<dbReference type="RefSeq" id="WP_085910836.1">
    <property type="nucleotide sequence ID" value="NZ_AP018920.1"/>
</dbReference>
<feature type="region of interest" description="Disordered" evidence="1">
    <location>
        <begin position="18"/>
        <end position="39"/>
    </location>
</feature>
<evidence type="ECO:0000313" key="2">
    <source>
        <dbReference type="EMBL" id="OSY43561.1"/>
    </source>
</evidence>
<feature type="compositionally biased region" description="Basic and acidic residues" evidence="1">
    <location>
        <begin position="28"/>
        <end position="37"/>
    </location>
</feature>
<proteinExistence type="predicted"/>
<dbReference type="EMBL" id="MIGB01000002">
    <property type="protein sequence ID" value="OSY43561.1"/>
    <property type="molecule type" value="Genomic_DNA"/>
</dbReference>
<accession>A0A1Y2N8N6</accession>
<dbReference type="AlphaFoldDB" id="A0A1Y2N8N6"/>
<name>A0A1Y2N8N6_PSEAH</name>
<keyword evidence="3" id="KW-1185">Reference proteome</keyword>
<evidence type="ECO:0000256" key="1">
    <source>
        <dbReference type="SAM" id="MobiDB-lite"/>
    </source>
</evidence>
<protein>
    <submittedName>
        <fullName evidence="2">Uncharacterized protein</fullName>
    </submittedName>
</protein>
<gene>
    <name evidence="2" type="ORF">BG845_00504</name>
</gene>
<reference evidence="2 3" key="1">
    <citation type="submission" date="2016-09" db="EMBL/GenBank/DDBJ databases">
        <title>Pseudonocardia autotrophica DSM535, a candidate organism with high potential of specific P450 cytochromes.</title>
        <authorList>
            <person name="Grumaz C."/>
            <person name="Vainshtein Y."/>
            <person name="Kirstahler P."/>
            <person name="Sohn K."/>
        </authorList>
    </citation>
    <scope>NUCLEOTIDE SEQUENCE [LARGE SCALE GENOMIC DNA]</scope>
    <source>
        <strain evidence="2 3">DSM 535</strain>
    </source>
</reference>
<evidence type="ECO:0000313" key="3">
    <source>
        <dbReference type="Proteomes" id="UP000194360"/>
    </source>
</evidence>
<dbReference type="STRING" id="2074.BG845_00504"/>
<organism evidence="2 3">
    <name type="scientific">Pseudonocardia autotrophica</name>
    <name type="common">Amycolata autotrophica</name>
    <name type="synonym">Nocardia autotrophica</name>
    <dbReference type="NCBI Taxonomy" id="2074"/>
    <lineage>
        <taxon>Bacteria</taxon>
        <taxon>Bacillati</taxon>
        <taxon>Actinomycetota</taxon>
        <taxon>Actinomycetes</taxon>
        <taxon>Pseudonocardiales</taxon>
        <taxon>Pseudonocardiaceae</taxon>
        <taxon>Pseudonocardia</taxon>
    </lineage>
</organism>
<comment type="caution">
    <text evidence="2">The sequence shown here is derived from an EMBL/GenBank/DDBJ whole genome shotgun (WGS) entry which is preliminary data.</text>
</comment>